<keyword evidence="3" id="KW-0804">Transcription</keyword>
<dbReference type="InterPro" id="IPR054129">
    <property type="entry name" value="DesT_TetR_C"/>
</dbReference>
<comment type="caution">
    <text evidence="6">The sequence shown here is derived from an EMBL/GenBank/DDBJ whole genome shotgun (WGS) entry which is preliminary data.</text>
</comment>
<keyword evidence="2 4" id="KW-0238">DNA-binding</keyword>
<dbReference type="Pfam" id="PF21943">
    <property type="entry name" value="TetR_C_46"/>
    <property type="match status" value="1"/>
</dbReference>
<evidence type="ECO:0000256" key="2">
    <source>
        <dbReference type="ARBA" id="ARBA00023125"/>
    </source>
</evidence>
<sequence length="228" mass="25709">MEDQRASERPRSRRLPRAVRERQILDAAVEVFAKHGFHNASMDEIAETASISKPMLYAYLGAKDELFIACVRREAAKLVDAIGADIGTDLTPADQLWHRLHMFFEYVHDNKAGWQLLHRQGDVPGEPYVQELSEWRVRATELIAALLAEATTNQPQPMQSEQTEPFAAALVGAGEALVEWWFQHPEFTAEGMAMRLMNMLWLGFGELVEGRSWFPSSTIPQSEDPTGS</sequence>
<dbReference type="FunFam" id="1.10.10.60:FF:000141">
    <property type="entry name" value="TetR family transcriptional regulator"/>
    <property type="match status" value="1"/>
</dbReference>
<evidence type="ECO:0000313" key="7">
    <source>
        <dbReference type="Proteomes" id="UP000316184"/>
    </source>
</evidence>
<dbReference type="InterPro" id="IPR009057">
    <property type="entry name" value="Homeodomain-like_sf"/>
</dbReference>
<dbReference type="Pfam" id="PF00440">
    <property type="entry name" value="TetR_N"/>
    <property type="match status" value="1"/>
</dbReference>
<dbReference type="GO" id="GO:0000976">
    <property type="term" value="F:transcription cis-regulatory region binding"/>
    <property type="evidence" value="ECO:0007669"/>
    <property type="project" value="TreeGrafter"/>
</dbReference>
<reference evidence="6 7" key="1">
    <citation type="submission" date="2019-06" db="EMBL/GenBank/DDBJ databases">
        <title>Sequencing the genomes of 1000 actinobacteria strains.</title>
        <authorList>
            <person name="Klenk H.-P."/>
        </authorList>
    </citation>
    <scope>NUCLEOTIDE SEQUENCE [LARGE SCALE GENOMIC DNA]</scope>
    <source>
        <strain evidence="6 7">DSM 46699</strain>
    </source>
</reference>
<dbReference type="PANTHER" id="PTHR30055">
    <property type="entry name" value="HTH-TYPE TRANSCRIPTIONAL REGULATOR RUTR"/>
    <property type="match status" value="1"/>
</dbReference>
<dbReference type="PROSITE" id="PS50977">
    <property type="entry name" value="HTH_TETR_2"/>
    <property type="match status" value="1"/>
</dbReference>
<dbReference type="Gene3D" id="1.10.357.10">
    <property type="entry name" value="Tetracycline Repressor, domain 2"/>
    <property type="match status" value="1"/>
</dbReference>
<dbReference type="PANTHER" id="PTHR30055:SF158">
    <property type="entry name" value="POSSIBLE TRANSCRIPTIONAL REGULATORY PROTEIN (PROBABLY TETR-FAMILY)"/>
    <property type="match status" value="1"/>
</dbReference>
<dbReference type="GO" id="GO:0003700">
    <property type="term" value="F:DNA-binding transcription factor activity"/>
    <property type="evidence" value="ECO:0007669"/>
    <property type="project" value="TreeGrafter"/>
</dbReference>
<dbReference type="EMBL" id="VIWX01000003">
    <property type="protein sequence ID" value="TWF94651.1"/>
    <property type="molecule type" value="Genomic_DNA"/>
</dbReference>
<dbReference type="InterPro" id="IPR050109">
    <property type="entry name" value="HTH-type_TetR-like_transc_reg"/>
</dbReference>
<dbReference type="SUPFAM" id="SSF48498">
    <property type="entry name" value="Tetracyclin repressor-like, C-terminal domain"/>
    <property type="match status" value="1"/>
</dbReference>
<keyword evidence="7" id="KW-1185">Reference proteome</keyword>
<evidence type="ECO:0000256" key="1">
    <source>
        <dbReference type="ARBA" id="ARBA00023015"/>
    </source>
</evidence>
<dbReference type="Proteomes" id="UP000316184">
    <property type="component" value="Unassembled WGS sequence"/>
</dbReference>
<evidence type="ECO:0000259" key="5">
    <source>
        <dbReference type="PROSITE" id="PS50977"/>
    </source>
</evidence>
<dbReference type="SUPFAM" id="SSF46689">
    <property type="entry name" value="Homeodomain-like"/>
    <property type="match status" value="1"/>
</dbReference>
<evidence type="ECO:0000256" key="4">
    <source>
        <dbReference type="PROSITE-ProRule" id="PRU00335"/>
    </source>
</evidence>
<organism evidence="6 7">
    <name type="scientific">Saccharopolyspora dendranthemae</name>
    <dbReference type="NCBI Taxonomy" id="1181886"/>
    <lineage>
        <taxon>Bacteria</taxon>
        <taxon>Bacillati</taxon>
        <taxon>Actinomycetota</taxon>
        <taxon>Actinomycetes</taxon>
        <taxon>Pseudonocardiales</taxon>
        <taxon>Pseudonocardiaceae</taxon>
        <taxon>Saccharopolyspora</taxon>
    </lineage>
</organism>
<protein>
    <submittedName>
        <fullName evidence="6">TetR family transcriptional regulator</fullName>
    </submittedName>
</protein>
<feature type="DNA-binding region" description="H-T-H motif" evidence="4">
    <location>
        <begin position="41"/>
        <end position="60"/>
    </location>
</feature>
<accession>A0A561U5M0</accession>
<name>A0A561U5M0_9PSEU</name>
<dbReference type="AlphaFoldDB" id="A0A561U5M0"/>
<keyword evidence="1" id="KW-0805">Transcription regulation</keyword>
<evidence type="ECO:0000313" key="6">
    <source>
        <dbReference type="EMBL" id="TWF94651.1"/>
    </source>
</evidence>
<dbReference type="InterPro" id="IPR001647">
    <property type="entry name" value="HTH_TetR"/>
</dbReference>
<proteinExistence type="predicted"/>
<evidence type="ECO:0000256" key="3">
    <source>
        <dbReference type="ARBA" id="ARBA00023163"/>
    </source>
</evidence>
<gene>
    <name evidence="6" type="ORF">FHU35_13366</name>
</gene>
<dbReference type="InterPro" id="IPR036271">
    <property type="entry name" value="Tet_transcr_reg_TetR-rel_C_sf"/>
</dbReference>
<dbReference type="OrthoDB" id="3767959at2"/>
<dbReference type="GO" id="GO:0045892">
    <property type="term" value="P:negative regulation of DNA-templated transcription"/>
    <property type="evidence" value="ECO:0007669"/>
    <property type="project" value="UniProtKB-ARBA"/>
</dbReference>
<feature type="domain" description="HTH tetR-type" evidence="5">
    <location>
        <begin position="18"/>
        <end position="78"/>
    </location>
</feature>
<dbReference type="PRINTS" id="PR00455">
    <property type="entry name" value="HTHTETR"/>
</dbReference>